<reference evidence="3" key="3">
    <citation type="submission" date="2016-03" db="UniProtKB">
        <authorList>
            <consortium name="EnsemblProtists"/>
        </authorList>
    </citation>
    <scope>IDENTIFICATION</scope>
</reference>
<dbReference type="PANTHER" id="PTHR44825:SF1">
    <property type="entry name" value="DNAJ HOMOLOG SUBFAMILY C MEMBER 4"/>
    <property type="match status" value="1"/>
</dbReference>
<dbReference type="CDD" id="cd06257">
    <property type="entry name" value="DnaJ"/>
    <property type="match status" value="1"/>
</dbReference>
<dbReference type="PROSITE" id="PS50076">
    <property type="entry name" value="DNAJ_2"/>
    <property type="match status" value="1"/>
</dbReference>
<dbReference type="RefSeq" id="XP_005832785.1">
    <property type="nucleotide sequence ID" value="XM_005832728.1"/>
</dbReference>
<dbReference type="EnsemblProtists" id="EKX45805">
    <property type="protein sequence ID" value="EKX45805"/>
    <property type="gene ID" value="GUITHDRAFT_45498"/>
</dbReference>
<evidence type="ECO:0000259" key="1">
    <source>
        <dbReference type="PROSITE" id="PS50076"/>
    </source>
</evidence>
<dbReference type="InterPro" id="IPR052763">
    <property type="entry name" value="DnaJ_C4"/>
</dbReference>
<dbReference type="Gene3D" id="1.10.287.110">
    <property type="entry name" value="DnaJ domain"/>
    <property type="match status" value="1"/>
</dbReference>
<dbReference type="Proteomes" id="UP000011087">
    <property type="component" value="Unassembled WGS sequence"/>
</dbReference>
<dbReference type="HOGENOM" id="CLU_017633_18_2_1"/>
<dbReference type="InterPro" id="IPR036869">
    <property type="entry name" value="J_dom_sf"/>
</dbReference>
<protein>
    <recommendedName>
        <fullName evidence="1">J domain-containing protein</fullName>
    </recommendedName>
</protein>
<dbReference type="eggNOG" id="KOG0715">
    <property type="taxonomic scope" value="Eukaryota"/>
</dbReference>
<evidence type="ECO:0000313" key="4">
    <source>
        <dbReference type="Proteomes" id="UP000011087"/>
    </source>
</evidence>
<gene>
    <name evidence="2" type="ORF">GUITHDRAFT_45498</name>
</gene>
<feature type="domain" description="J" evidence="1">
    <location>
        <begin position="1"/>
        <end position="63"/>
    </location>
</feature>
<reference evidence="2 4" key="1">
    <citation type="journal article" date="2012" name="Nature">
        <title>Algal genomes reveal evolutionary mosaicism and the fate of nucleomorphs.</title>
        <authorList>
            <consortium name="DOE Joint Genome Institute"/>
            <person name="Curtis B.A."/>
            <person name="Tanifuji G."/>
            <person name="Burki F."/>
            <person name="Gruber A."/>
            <person name="Irimia M."/>
            <person name="Maruyama S."/>
            <person name="Arias M.C."/>
            <person name="Ball S.G."/>
            <person name="Gile G.H."/>
            <person name="Hirakawa Y."/>
            <person name="Hopkins J.F."/>
            <person name="Kuo A."/>
            <person name="Rensing S.A."/>
            <person name="Schmutz J."/>
            <person name="Symeonidi A."/>
            <person name="Elias M."/>
            <person name="Eveleigh R.J."/>
            <person name="Herman E.K."/>
            <person name="Klute M.J."/>
            <person name="Nakayama T."/>
            <person name="Obornik M."/>
            <person name="Reyes-Prieto A."/>
            <person name="Armbrust E.V."/>
            <person name="Aves S.J."/>
            <person name="Beiko R.G."/>
            <person name="Coutinho P."/>
            <person name="Dacks J.B."/>
            <person name="Durnford D.G."/>
            <person name="Fast N.M."/>
            <person name="Green B.R."/>
            <person name="Grisdale C.J."/>
            <person name="Hempel F."/>
            <person name="Henrissat B."/>
            <person name="Hoppner M.P."/>
            <person name="Ishida K."/>
            <person name="Kim E."/>
            <person name="Koreny L."/>
            <person name="Kroth P.G."/>
            <person name="Liu Y."/>
            <person name="Malik S.B."/>
            <person name="Maier U.G."/>
            <person name="McRose D."/>
            <person name="Mock T."/>
            <person name="Neilson J.A."/>
            <person name="Onodera N.T."/>
            <person name="Poole A.M."/>
            <person name="Pritham E.J."/>
            <person name="Richards T.A."/>
            <person name="Rocap G."/>
            <person name="Roy S.W."/>
            <person name="Sarai C."/>
            <person name="Schaack S."/>
            <person name="Shirato S."/>
            <person name="Slamovits C.H."/>
            <person name="Spencer D.F."/>
            <person name="Suzuki S."/>
            <person name="Worden A.Z."/>
            <person name="Zauner S."/>
            <person name="Barry K."/>
            <person name="Bell C."/>
            <person name="Bharti A.K."/>
            <person name="Crow J.A."/>
            <person name="Grimwood J."/>
            <person name="Kramer R."/>
            <person name="Lindquist E."/>
            <person name="Lucas S."/>
            <person name="Salamov A."/>
            <person name="McFadden G.I."/>
            <person name="Lane C.E."/>
            <person name="Keeling P.J."/>
            <person name="Gray M.W."/>
            <person name="Grigoriev I.V."/>
            <person name="Archibald J.M."/>
        </authorList>
    </citation>
    <scope>NUCLEOTIDE SEQUENCE</scope>
    <source>
        <strain evidence="2 4">CCMP2712</strain>
    </source>
</reference>
<proteinExistence type="predicted"/>
<keyword evidence="4" id="KW-1185">Reference proteome</keyword>
<dbReference type="PANTHER" id="PTHR44825">
    <property type="match status" value="1"/>
</dbReference>
<accession>L1JCK1</accession>
<dbReference type="STRING" id="905079.L1JCK1"/>
<sequence>DYYAVLGVAKTATQKEIKQAYRSKARLLHPDTSSEDDYDVENFLVLNEAFEVLGDEELRRRYN</sequence>
<dbReference type="PaxDb" id="55529-EKX45805"/>
<dbReference type="Pfam" id="PF00226">
    <property type="entry name" value="DnaJ"/>
    <property type="match status" value="1"/>
</dbReference>
<feature type="non-terminal residue" evidence="2">
    <location>
        <position position="63"/>
    </location>
</feature>
<dbReference type="SMART" id="SM00271">
    <property type="entry name" value="DnaJ"/>
    <property type="match status" value="1"/>
</dbReference>
<dbReference type="SUPFAM" id="SSF46565">
    <property type="entry name" value="Chaperone J-domain"/>
    <property type="match status" value="1"/>
</dbReference>
<dbReference type="GeneID" id="17302606"/>
<feature type="non-terminal residue" evidence="2">
    <location>
        <position position="1"/>
    </location>
</feature>
<reference evidence="4" key="2">
    <citation type="submission" date="2012-11" db="EMBL/GenBank/DDBJ databases">
        <authorList>
            <person name="Kuo A."/>
            <person name="Curtis B.A."/>
            <person name="Tanifuji G."/>
            <person name="Burki F."/>
            <person name="Gruber A."/>
            <person name="Irimia M."/>
            <person name="Maruyama S."/>
            <person name="Arias M.C."/>
            <person name="Ball S.G."/>
            <person name="Gile G.H."/>
            <person name="Hirakawa Y."/>
            <person name="Hopkins J.F."/>
            <person name="Rensing S.A."/>
            <person name="Schmutz J."/>
            <person name="Symeonidi A."/>
            <person name="Elias M."/>
            <person name="Eveleigh R.J."/>
            <person name="Herman E.K."/>
            <person name="Klute M.J."/>
            <person name="Nakayama T."/>
            <person name="Obornik M."/>
            <person name="Reyes-Prieto A."/>
            <person name="Armbrust E.V."/>
            <person name="Aves S.J."/>
            <person name="Beiko R.G."/>
            <person name="Coutinho P."/>
            <person name="Dacks J.B."/>
            <person name="Durnford D.G."/>
            <person name="Fast N.M."/>
            <person name="Green B.R."/>
            <person name="Grisdale C."/>
            <person name="Hempe F."/>
            <person name="Henrissat B."/>
            <person name="Hoppner M.P."/>
            <person name="Ishida K.-I."/>
            <person name="Kim E."/>
            <person name="Koreny L."/>
            <person name="Kroth P.G."/>
            <person name="Liu Y."/>
            <person name="Malik S.-B."/>
            <person name="Maier U.G."/>
            <person name="McRose D."/>
            <person name="Mock T."/>
            <person name="Neilson J.A."/>
            <person name="Onodera N.T."/>
            <person name="Poole A.M."/>
            <person name="Pritham E.J."/>
            <person name="Richards T.A."/>
            <person name="Rocap G."/>
            <person name="Roy S.W."/>
            <person name="Sarai C."/>
            <person name="Schaack S."/>
            <person name="Shirato S."/>
            <person name="Slamovits C.H."/>
            <person name="Spencer D.F."/>
            <person name="Suzuki S."/>
            <person name="Worden A.Z."/>
            <person name="Zauner S."/>
            <person name="Barry K."/>
            <person name="Bell C."/>
            <person name="Bharti A.K."/>
            <person name="Crow J.A."/>
            <person name="Grimwood J."/>
            <person name="Kramer R."/>
            <person name="Lindquist E."/>
            <person name="Lucas S."/>
            <person name="Salamov A."/>
            <person name="McFadden G.I."/>
            <person name="Lane C.E."/>
            <person name="Keeling P.J."/>
            <person name="Gray M.W."/>
            <person name="Grigoriev I.V."/>
            <person name="Archibald J.M."/>
        </authorList>
    </citation>
    <scope>NUCLEOTIDE SEQUENCE</scope>
    <source>
        <strain evidence="4">CCMP2712</strain>
    </source>
</reference>
<dbReference type="AlphaFoldDB" id="L1JCK1"/>
<dbReference type="InterPro" id="IPR001623">
    <property type="entry name" value="DnaJ_domain"/>
</dbReference>
<dbReference type="KEGG" id="gtt:GUITHDRAFT_45498"/>
<organism evidence="2">
    <name type="scientific">Guillardia theta (strain CCMP2712)</name>
    <name type="common">Cryptophyte</name>
    <dbReference type="NCBI Taxonomy" id="905079"/>
    <lineage>
        <taxon>Eukaryota</taxon>
        <taxon>Cryptophyceae</taxon>
        <taxon>Pyrenomonadales</taxon>
        <taxon>Geminigeraceae</taxon>
        <taxon>Guillardia</taxon>
    </lineage>
</organism>
<dbReference type="EMBL" id="JH992997">
    <property type="protein sequence ID" value="EKX45805.1"/>
    <property type="molecule type" value="Genomic_DNA"/>
</dbReference>
<dbReference type="OrthoDB" id="445556at2759"/>
<evidence type="ECO:0000313" key="2">
    <source>
        <dbReference type="EMBL" id="EKX45805.1"/>
    </source>
</evidence>
<name>L1JCK1_GUITC</name>
<evidence type="ECO:0000313" key="3">
    <source>
        <dbReference type="EnsemblProtists" id="EKX45805"/>
    </source>
</evidence>
<dbReference type="PRINTS" id="PR00625">
    <property type="entry name" value="JDOMAIN"/>
</dbReference>